<evidence type="ECO:0000256" key="1">
    <source>
        <dbReference type="ARBA" id="ARBA00010728"/>
    </source>
</evidence>
<dbReference type="PANTHER" id="PTHR43697:SF1">
    <property type="entry name" value="SERINE--TRNA LIGASE"/>
    <property type="match status" value="1"/>
</dbReference>
<dbReference type="PATRIC" id="fig|45071.7.peg.3922"/>
<dbReference type="AlphaFoldDB" id="A0A1E5JLI0"/>
<organism evidence="8 9">
    <name type="scientific">Legionella parisiensis</name>
    <dbReference type="NCBI Taxonomy" id="45071"/>
    <lineage>
        <taxon>Bacteria</taxon>
        <taxon>Pseudomonadati</taxon>
        <taxon>Pseudomonadota</taxon>
        <taxon>Gammaproteobacteria</taxon>
        <taxon>Legionellales</taxon>
        <taxon>Legionellaceae</taxon>
        <taxon>Legionella</taxon>
    </lineage>
</organism>
<keyword evidence="8" id="KW-0436">Ligase</keyword>
<comment type="catalytic activity">
    <reaction evidence="5">
        <text>tRNA(Ser) + L-serine + ATP = L-seryl-tRNA(Ser) + AMP + diphosphate + H(+)</text>
        <dbReference type="Rhea" id="RHEA:12292"/>
        <dbReference type="Rhea" id="RHEA-COMP:9669"/>
        <dbReference type="Rhea" id="RHEA-COMP:9703"/>
        <dbReference type="ChEBI" id="CHEBI:15378"/>
        <dbReference type="ChEBI" id="CHEBI:30616"/>
        <dbReference type="ChEBI" id="CHEBI:33019"/>
        <dbReference type="ChEBI" id="CHEBI:33384"/>
        <dbReference type="ChEBI" id="CHEBI:78442"/>
        <dbReference type="ChEBI" id="CHEBI:78533"/>
        <dbReference type="ChEBI" id="CHEBI:456215"/>
        <dbReference type="EC" id="6.1.1.11"/>
    </reaction>
</comment>
<keyword evidence="2" id="KW-0963">Cytoplasm</keyword>
<dbReference type="InterPro" id="IPR015866">
    <property type="entry name" value="Ser-tRNA-synth_1_N"/>
</dbReference>
<evidence type="ECO:0000313" key="9">
    <source>
        <dbReference type="Proteomes" id="UP000095229"/>
    </source>
</evidence>
<keyword evidence="6" id="KW-0175">Coiled coil</keyword>
<evidence type="ECO:0000256" key="5">
    <source>
        <dbReference type="ARBA" id="ARBA00048823"/>
    </source>
</evidence>
<dbReference type="SUPFAM" id="SSF46589">
    <property type="entry name" value="tRNA-binding arm"/>
    <property type="match status" value="1"/>
</dbReference>
<comment type="catalytic activity">
    <reaction evidence="4">
        <text>tRNA(Sec) + L-serine + ATP = L-seryl-tRNA(Sec) + AMP + diphosphate + H(+)</text>
        <dbReference type="Rhea" id="RHEA:42580"/>
        <dbReference type="Rhea" id="RHEA-COMP:9742"/>
        <dbReference type="Rhea" id="RHEA-COMP:10128"/>
        <dbReference type="ChEBI" id="CHEBI:15378"/>
        <dbReference type="ChEBI" id="CHEBI:30616"/>
        <dbReference type="ChEBI" id="CHEBI:33019"/>
        <dbReference type="ChEBI" id="CHEBI:33384"/>
        <dbReference type="ChEBI" id="CHEBI:78442"/>
        <dbReference type="ChEBI" id="CHEBI:78533"/>
        <dbReference type="ChEBI" id="CHEBI:456215"/>
        <dbReference type="EC" id="6.1.1.11"/>
    </reaction>
</comment>
<keyword evidence="9" id="KW-1185">Reference proteome</keyword>
<keyword evidence="3" id="KW-0648">Protein biosynthesis</keyword>
<proteinExistence type="inferred from homology"/>
<dbReference type="Gene3D" id="1.10.287.40">
    <property type="entry name" value="Serine-tRNA synthetase, tRNA binding domain"/>
    <property type="match status" value="1"/>
</dbReference>
<gene>
    <name evidence="8" type="primary">serS_1</name>
    <name evidence="8" type="ORF">lpari_03651</name>
</gene>
<comment type="similarity">
    <text evidence="1">Belongs to the class-II aminoacyl-tRNA synthetase family. Type-1 seryl-tRNA synthetase subfamily.</text>
</comment>
<dbReference type="GO" id="GO:0000166">
    <property type="term" value="F:nucleotide binding"/>
    <property type="evidence" value="ECO:0007669"/>
    <property type="project" value="InterPro"/>
</dbReference>
<sequence length="100" mass="11785">MLDIQLLRDDPRFVATQLLKRGFKFDVSSFTALEEKRKALQVATQGLQNERNLRSKAIGEAKARGEDIEPMREDMNRLAKELEEKKRSWRVYYSTLKRLL</sequence>
<dbReference type="InterPro" id="IPR042103">
    <property type="entry name" value="SerRS_1_N_sf"/>
</dbReference>
<protein>
    <submittedName>
        <fullName evidence="8">Serine--tRNA ligase</fullName>
    </submittedName>
</protein>
<comment type="caution">
    <text evidence="8">The sequence shown here is derived from an EMBL/GenBank/DDBJ whole genome shotgun (WGS) entry which is preliminary data.</text>
</comment>
<evidence type="ECO:0000313" key="8">
    <source>
        <dbReference type="EMBL" id="OEH45372.1"/>
    </source>
</evidence>
<dbReference type="GO" id="GO:0006412">
    <property type="term" value="P:translation"/>
    <property type="evidence" value="ECO:0007669"/>
    <property type="project" value="UniProtKB-KW"/>
</dbReference>
<feature type="domain" description="Serine-tRNA synthetase type1 N-terminal" evidence="7">
    <location>
        <begin position="1"/>
        <end position="90"/>
    </location>
</feature>
<feature type="coiled-coil region" evidence="6">
    <location>
        <begin position="30"/>
        <end position="88"/>
    </location>
</feature>
<evidence type="ECO:0000256" key="4">
    <source>
        <dbReference type="ARBA" id="ARBA00047929"/>
    </source>
</evidence>
<evidence type="ECO:0000256" key="6">
    <source>
        <dbReference type="SAM" id="Coils"/>
    </source>
</evidence>
<dbReference type="PANTHER" id="PTHR43697">
    <property type="entry name" value="SERYL-TRNA SYNTHETASE"/>
    <property type="match status" value="1"/>
</dbReference>
<name>A0A1E5JLI0_9GAMM</name>
<accession>A0A1E5JLI0</accession>
<reference evidence="8 9" key="1">
    <citation type="submission" date="2016-02" db="EMBL/GenBank/DDBJ databases">
        <title>Secondary metabolites in Legionella.</title>
        <authorList>
            <person name="Tobias N.J."/>
            <person name="Bode H.B."/>
        </authorList>
    </citation>
    <scope>NUCLEOTIDE SEQUENCE [LARGE SCALE GENOMIC DNA]</scope>
    <source>
        <strain evidence="8 9">DSM 19216</strain>
    </source>
</reference>
<dbReference type="GO" id="GO:0004828">
    <property type="term" value="F:serine-tRNA ligase activity"/>
    <property type="evidence" value="ECO:0007669"/>
    <property type="project" value="UniProtKB-EC"/>
</dbReference>
<dbReference type="Pfam" id="PF02403">
    <property type="entry name" value="Seryl_tRNA_N"/>
    <property type="match status" value="1"/>
</dbReference>
<evidence type="ECO:0000259" key="7">
    <source>
        <dbReference type="Pfam" id="PF02403"/>
    </source>
</evidence>
<dbReference type="Proteomes" id="UP000095229">
    <property type="component" value="Unassembled WGS sequence"/>
</dbReference>
<dbReference type="InterPro" id="IPR010978">
    <property type="entry name" value="tRNA-bd_arm"/>
</dbReference>
<evidence type="ECO:0000256" key="3">
    <source>
        <dbReference type="ARBA" id="ARBA00022917"/>
    </source>
</evidence>
<evidence type="ECO:0000256" key="2">
    <source>
        <dbReference type="ARBA" id="ARBA00022490"/>
    </source>
</evidence>
<dbReference type="EMBL" id="LSOG01000098">
    <property type="protein sequence ID" value="OEH45372.1"/>
    <property type="molecule type" value="Genomic_DNA"/>
</dbReference>